<feature type="compositionally biased region" description="Polar residues" evidence="3">
    <location>
        <begin position="1317"/>
        <end position="1326"/>
    </location>
</feature>
<keyword evidence="1" id="KW-0863">Zinc-finger</keyword>
<keyword evidence="1" id="KW-0862">Zinc</keyword>
<evidence type="ECO:0000259" key="5">
    <source>
        <dbReference type="PROSITE" id="PS50158"/>
    </source>
</evidence>
<evidence type="ECO:0000256" key="2">
    <source>
        <dbReference type="SAM" id="Coils"/>
    </source>
</evidence>
<name>A0ABN9WUE3_9DINO</name>
<feature type="region of interest" description="Disordered" evidence="3">
    <location>
        <begin position="1316"/>
        <end position="1360"/>
    </location>
</feature>
<proteinExistence type="predicted"/>
<keyword evidence="2" id="KW-0175">Coiled coil</keyword>
<reference evidence="6" key="1">
    <citation type="submission" date="2023-10" db="EMBL/GenBank/DDBJ databases">
        <authorList>
            <person name="Chen Y."/>
            <person name="Shah S."/>
            <person name="Dougan E. K."/>
            <person name="Thang M."/>
            <person name="Chan C."/>
        </authorList>
    </citation>
    <scope>NUCLEOTIDE SEQUENCE [LARGE SCALE GENOMIC DNA]</scope>
</reference>
<sequence length="1427" mass="154046">GTPPSFDNVRKPGYFDWSFKFKNALNYGSYDDDWRQMAHSLYFMLTMYAEGTPFGIVRKVRNQDGFEAHRRLSYQYDPQNMGSILSRLMKVLEVDRGGESELLGNLAKFENLIEEYEELSKALKNHVLLSIPKEDIQWNATKEGPAPMDVGWAQTSGSGTDGPANAATGKAAKVDSKGNDTDSKGWGKDGSDKGGKGDGKQKCQGHCGRCGRRGHKQKDCYAKINEADAGDWSSWNEVWNTDDWGKSWGGQKGRGQCEPAPAQPSKAVDVMVDAGANRSVRGPQDFPGYPIIQDAKMEIKVANGAKIRHYGDEQVNPKTESDDEINVKVHATDATRPILSLTSINIAGAGVVFPPSGARGSASIARGSKSSGAAADDATPFLAQEVDQPIEPAARPDATAVTAPRDPAKVEGVPVVQIDYTFGKARRGEEAHRVMNAIDNACHATASVWYEAKGSGDTFCVKCLKRYVGELGHEKDIAQGRPENAAKDAAIKVARDVGNEATFRTTPKTSQGSSGMVERFHAFIQGATRTWWKAIGGKCGIVMELRHPIMAWIVRRASWTRDRCPVHRSDYKTSFERQNEKHDDKKFETAWGYGIYLGRSPEDDTRVCGARRGIIVARSVRRLVDSERYDKQLFLATRGIPSDMKAANASAPAVGREGQPAPSRPSQPGSGAAAASPQEGKARKPETTGDANMGDIEDDGPKAVQKRPRGRPPTRALPNPMSAEYAPGGEAPPKERKIGVVTIANVAELGYPGGAELHAPCERDPNFELLGEAYCDGDDGEHLDPNMGHEGIKREAKFMEPLGAGGPAPRPRDEKVRGARWRRREKGDGVRSRFVAGQLRGAQAGDFFACAPRTGAARTLMAAALLLMHATAWDVDSRGSCRSLSAGSEGQRFDSRSFWSTVVGLGFEVCKAEPTMCHRVENGIRVAVHADDPHAAGPTRRVLGEMFDKLAEHFLIKGRFVLGEDPAIYFGSSLQRFDDVIVEKSKPGYVEIIFEAAGVPDCWPVGAAGARPDLAEPGAEEPLNGEEHSSCRRCCGKIQCATPRRLGATHPLKELGRRLSEPRKADVKCLKHLLRYLNGARDMAMANRASNDWKRLRGSTDSHWAGCHETRKSTCCGIARWCRVVISAHSRTESVSAQSSPEAEYLGAVELAAEMLCAREIIRFVGFDAPMGTAKWLWLQRRAGTGQIRIENAPDVGARFLGKAALEKCRSVLGLAAVDKFGSAVVVALSAGRSARFLGASMIPASGARAQPDHGRGGFEPLMMVMFAWALSCVIIGLLFGYLRSHLRACPTNSTTPTGSATSCSSTEMPTAPMVETATSGATEPTSVPPPPATWEVGSQTDGESAGPSGPGDGARSLGGRPRVQLAYHLDDCAAMAHATSNCPAPANRTRWMSTCGARSICCAALPEKRATLFRAGGPETPVHRDQ</sequence>
<evidence type="ECO:0000313" key="6">
    <source>
        <dbReference type="EMBL" id="CAK0890398.1"/>
    </source>
</evidence>
<gene>
    <name evidence="6" type="ORF">PCOR1329_LOCUS70655</name>
</gene>
<feature type="compositionally biased region" description="Basic and acidic residues" evidence="3">
    <location>
        <begin position="172"/>
        <end position="201"/>
    </location>
</feature>
<dbReference type="Proteomes" id="UP001189429">
    <property type="component" value="Unassembled WGS sequence"/>
</dbReference>
<comment type="caution">
    <text evidence="6">The sequence shown here is derived from an EMBL/GenBank/DDBJ whole genome shotgun (WGS) entry which is preliminary data.</text>
</comment>
<keyword evidence="4" id="KW-0812">Transmembrane</keyword>
<evidence type="ECO:0000256" key="4">
    <source>
        <dbReference type="SAM" id="Phobius"/>
    </source>
</evidence>
<feature type="coiled-coil region" evidence="2">
    <location>
        <begin position="99"/>
        <end position="129"/>
    </location>
</feature>
<protein>
    <recommendedName>
        <fullName evidence="5">CCHC-type domain-containing protein</fullName>
    </recommendedName>
</protein>
<dbReference type="InterPro" id="IPR001878">
    <property type="entry name" value="Znf_CCHC"/>
</dbReference>
<organism evidence="6 7">
    <name type="scientific">Prorocentrum cordatum</name>
    <dbReference type="NCBI Taxonomy" id="2364126"/>
    <lineage>
        <taxon>Eukaryota</taxon>
        <taxon>Sar</taxon>
        <taxon>Alveolata</taxon>
        <taxon>Dinophyceae</taxon>
        <taxon>Prorocentrales</taxon>
        <taxon>Prorocentraceae</taxon>
        <taxon>Prorocentrum</taxon>
    </lineage>
</organism>
<evidence type="ECO:0000256" key="1">
    <source>
        <dbReference type="PROSITE-ProRule" id="PRU00047"/>
    </source>
</evidence>
<accession>A0ABN9WUE3</accession>
<evidence type="ECO:0000256" key="3">
    <source>
        <dbReference type="SAM" id="MobiDB-lite"/>
    </source>
</evidence>
<evidence type="ECO:0000313" key="7">
    <source>
        <dbReference type="Proteomes" id="UP001189429"/>
    </source>
</evidence>
<keyword evidence="4" id="KW-0472">Membrane</keyword>
<feature type="region of interest" description="Disordered" evidence="3">
    <location>
        <begin position="142"/>
        <end position="214"/>
    </location>
</feature>
<keyword evidence="4" id="KW-1133">Transmembrane helix</keyword>
<feature type="region of interest" description="Disordered" evidence="3">
    <location>
        <begin position="645"/>
        <end position="733"/>
    </location>
</feature>
<feature type="non-terminal residue" evidence="6">
    <location>
        <position position="1427"/>
    </location>
</feature>
<feature type="transmembrane region" description="Helical" evidence="4">
    <location>
        <begin position="1262"/>
        <end position="1283"/>
    </location>
</feature>
<keyword evidence="7" id="KW-1185">Reference proteome</keyword>
<feature type="domain" description="CCHC-type" evidence="5">
    <location>
        <begin position="207"/>
        <end position="220"/>
    </location>
</feature>
<feature type="compositionally biased region" description="Low complexity" evidence="3">
    <location>
        <begin position="658"/>
        <end position="678"/>
    </location>
</feature>
<dbReference type="EMBL" id="CAUYUJ010019348">
    <property type="protein sequence ID" value="CAK0890398.1"/>
    <property type="molecule type" value="Genomic_DNA"/>
</dbReference>
<dbReference type="PROSITE" id="PS50158">
    <property type="entry name" value="ZF_CCHC"/>
    <property type="match status" value="1"/>
</dbReference>
<feature type="region of interest" description="Disordered" evidence="3">
    <location>
        <begin position="801"/>
        <end position="823"/>
    </location>
</feature>
<feature type="non-terminal residue" evidence="6">
    <location>
        <position position="1"/>
    </location>
</feature>
<keyword evidence="1" id="KW-0479">Metal-binding</keyword>